<dbReference type="AlphaFoldDB" id="A0A1M6E802"/>
<evidence type="ECO:0000313" key="9">
    <source>
        <dbReference type="Proteomes" id="UP000184171"/>
    </source>
</evidence>
<dbReference type="GO" id="GO:0043022">
    <property type="term" value="F:ribosome binding"/>
    <property type="evidence" value="ECO:0007669"/>
    <property type="project" value="InterPro"/>
</dbReference>
<proteinExistence type="inferred from homology"/>
<evidence type="ECO:0000256" key="2">
    <source>
        <dbReference type="ARBA" id="ARBA00022517"/>
    </source>
</evidence>
<dbReference type="GO" id="GO:0005840">
    <property type="term" value="C:ribosome"/>
    <property type="evidence" value="ECO:0007669"/>
    <property type="project" value="InterPro"/>
</dbReference>
<evidence type="ECO:0000259" key="6">
    <source>
        <dbReference type="Pfam" id="PF01782"/>
    </source>
</evidence>
<evidence type="ECO:0000256" key="1">
    <source>
        <dbReference type="ARBA" id="ARBA00022490"/>
    </source>
</evidence>
<evidence type="ECO:0000259" key="7">
    <source>
        <dbReference type="Pfam" id="PF24986"/>
    </source>
</evidence>
<dbReference type="RefSeq" id="WP_072906110.1">
    <property type="nucleotide sequence ID" value="NZ_FQZT01000002.1"/>
</dbReference>
<dbReference type="PANTHER" id="PTHR33692:SF1">
    <property type="entry name" value="RIBOSOME MATURATION FACTOR RIMM"/>
    <property type="match status" value="1"/>
</dbReference>
<protein>
    <recommendedName>
        <fullName evidence="5">Ribosome maturation factor RimM</fullName>
    </recommendedName>
</protein>
<dbReference type="GO" id="GO:0006364">
    <property type="term" value="P:rRNA processing"/>
    <property type="evidence" value="ECO:0007669"/>
    <property type="project" value="UniProtKB-UniRule"/>
</dbReference>
<accession>A0A1M6E802</accession>
<name>A0A1M6E802_MALRU</name>
<dbReference type="InterPro" id="IPR011033">
    <property type="entry name" value="PRC_barrel-like_sf"/>
</dbReference>
<dbReference type="GO" id="GO:0005737">
    <property type="term" value="C:cytoplasm"/>
    <property type="evidence" value="ECO:0007669"/>
    <property type="project" value="UniProtKB-SubCell"/>
</dbReference>
<dbReference type="SUPFAM" id="SSF50346">
    <property type="entry name" value="PRC-barrel domain"/>
    <property type="match status" value="1"/>
</dbReference>
<keyword evidence="2 5" id="KW-0690">Ribosome biogenesis</keyword>
<comment type="similarity">
    <text evidence="5">Belongs to the RimM family.</text>
</comment>
<comment type="function">
    <text evidence="5">An accessory protein needed during the final step in the assembly of 30S ribosomal subunit, possibly for assembly of the head region. Essential for efficient processing of 16S rRNA. May be needed both before and after RbfA during the maturation of 16S rRNA. It has affinity for free ribosomal 30S subunits but not for 70S ribosomes.</text>
</comment>
<dbReference type="InterPro" id="IPR056792">
    <property type="entry name" value="PRC_RimM"/>
</dbReference>
<dbReference type="InterPro" id="IPR002676">
    <property type="entry name" value="RimM_N"/>
</dbReference>
<comment type="subcellular location">
    <subcellularLocation>
        <location evidence="5">Cytoplasm</location>
    </subcellularLocation>
</comment>
<keyword evidence="4 5" id="KW-0143">Chaperone</keyword>
<feature type="domain" description="RimM N-terminal" evidence="6">
    <location>
        <begin position="11"/>
        <end position="92"/>
    </location>
</feature>
<feature type="domain" description="Ribosome maturation factor RimM PRC barrel" evidence="7">
    <location>
        <begin position="104"/>
        <end position="171"/>
    </location>
</feature>
<keyword evidence="3 5" id="KW-0698">rRNA processing</keyword>
<evidence type="ECO:0000256" key="3">
    <source>
        <dbReference type="ARBA" id="ARBA00022552"/>
    </source>
</evidence>
<evidence type="ECO:0000256" key="4">
    <source>
        <dbReference type="ARBA" id="ARBA00023186"/>
    </source>
</evidence>
<dbReference type="Proteomes" id="UP000184171">
    <property type="component" value="Unassembled WGS sequence"/>
</dbReference>
<dbReference type="STRING" id="1122189.SAMN02745165_00971"/>
<dbReference type="GO" id="GO:0042274">
    <property type="term" value="P:ribosomal small subunit biogenesis"/>
    <property type="evidence" value="ECO:0007669"/>
    <property type="project" value="UniProtKB-UniRule"/>
</dbReference>
<dbReference type="Gene3D" id="2.30.30.240">
    <property type="entry name" value="PRC-barrel domain"/>
    <property type="match status" value="1"/>
</dbReference>
<dbReference type="Gene3D" id="2.40.30.60">
    <property type="entry name" value="RimM"/>
    <property type="match status" value="1"/>
</dbReference>
<keyword evidence="1 5" id="KW-0963">Cytoplasm</keyword>
<dbReference type="Pfam" id="PF24986">
    <property type="entry name" value="PRC_RimM"/>
    <property type="match status" value="1"/>
</dbReference>
<dbReference type="PANTHER" id="PTHR33692">
    <property type="entry name" value="RIBOSOME MATURATION FACTOR RIMM"/>
    <property type="match status" value="1"/>
</dbReference>
<dbReference type="SUPFAM" id="SSF50447">
    <property type="entry name" value="Translation proteins"/>
    <property type="match status" value="1"/>
</dbReference>
<reference evidence="8 9" key="1">
    <citation type="submission" date="2016-11" db="EMBL/GenBank/DDBJ databases">
        <authorList>
            <person name="Jaros S."/>
            <person name="Januszkiewicz K."/>
            <person name="Wedrychowicz H."/>
        </authorList>
    </citation>
    <scope>NUCLEOTIDE SEQUENCE [LARGE SCALE GENOMIC DNA]</scope>
    <source>
        <strain evidence="8 9">DSM 5091</strain>
    </source>
</reference>
<dbReference type="Pfam" id="PF01782">
    <property type="entry name" value="RimM"/>
    <property type="match status" value="1"/>
</dbReference>
<evidence type="ECO:0000256" key="5">
    <source>
        <dbReference type="HAMAP-Rule" id="MF_00014"/>
    </source>
</evidence>
<comment type="subunit">
    <text evidence="5">Binds ribosomal protein uS19.</text>
</comment>
<comment type="domain">
    <text evidence="5">The PRC barrel domain binds ribosomal protein uS19.</text>
</comment>
<keyword evidence="9" id="KW-1185">Reference proteome</keyword>
<dbReference type="InterPro" id="IPR036976">
    <property type="entry name" value="RimM_N_sf"/>
</dbReference>
<dbReference type="HAMAP" id="MF_00014">
    <property type="entry name" value="Ribosome_mat_RimM"/>
    <property type="match status" value="1"/>
</dbReference>
<dbReference type="OrthoDB" id="9783509at2"/>
<dbReference type="NCBIfam" id="TIGR02273">
    <property type="entry name" value="16S_RimM"/>
    <property type="match status" value="1"/>
</dbReference>
<dbReference type="InterPro" id="IPR009000">
    <property type="entry name" value="Transl_B-barrel_sf"/>
</dbReference>
<gene>
    <name evidence="5" type="primary">rimM</name>
    <name evidence="8" type="ORF">SAMN02745165_00971</name>
</gene>
<organism evidence="8 9">
    <name type="scientific">Malonomonas rubra DSM 5091</name>
    <dbReference type="NCBI Taxonomy" id="1122189"/>
    <lineage>
        <taxon>Bacteria</taxon>
        <taxon>Pseudomonadati</taxon>
        <taxon>Thermodesulfobacteriota</taxon>
        <taxon>Desulfuromonadia</taxon>
        <taxon>Desulfuromonadales</taxon>
        <taxon>Geopsychrobacteraceae</taxon>
        <taxon>Malonomonas</taxon>
    </lineage>
</organism>
<dbReference type="EMBL" id="FQZT01000002">
    <property type="protein sequence ID" value="SHI81418.1"/>
    <property type="molecule type" value="Genomic_DNA"/>
</dbReference>
<dbReference type="InterPro" id="IPR011961">
    <property type="entry name" value="RimM"/>
</dbReference>
<evidence type="ECO:0000313" key="8">
    <source>
        <dbReference type="EMBL" id="SHI81418.1"/>
    </source>
</evidence>
<sequence length="176" mass="19578">MDNRSGSLLEIGKIVGTHGLRGDLKVRLHSGTPEILLDADQVTLHLPSGEKLTVEPTRQSLHKGQVLLRLQGYDSINQVEPMIGAQVLLHEAQLPELEEDEYYWADLKGLQVVDQQKGVLGKLHQMFNTAAHDTYVVTGPYGEVLIPAVAQFIQEIDLDQRVMRVDLPEGLVPDEE</sequence>